<name>G4TU20_SERID</name>
<protein>
    <submittedName>
        <fullName evidence="2">Uncharacterized protein</fullName>
    </submittedName>
</protein>
<dbReference type="AlphaFoldDB" id="G4TU20"/>
<dbReference type="eggNOG" id="ENOG502SFN1">
    <property type="taxonomic scope" value="Eukaryota"/>
</dbReference>
<dbReference type="OrthoDB" id="2571149at2759"/>
<reference evidence="2 3" key="1">
    <citation type="journal article" date="2011" name="PLoS Pathog.">
        <title>Endophytic Life Strategies Decoded by Genome and Transcriptome Analyses of the Mutualistic Root Symbiont Piriformospora indica.</title>
        <authorList>
            <person name="Zuccaro A."/>
            <person name="Lahrmann U."/>
            <person name="Guldener U."/>
            <person name="Langen G."/>
            <person name="Pfiffi S."/>
            <person name="Biedenkopf D."/>
            <person name="Wong P."/>
            <person name="Samans B."/>
            <person name="Grimm C."/>
            <person name="Basiewicz M."/>
            <person name="Murat C."/>
            <person name="Martin F."/>
            <person name="Kogel K.H."/>
        </authorList>
    </citation>
    <scope>NUCLEOTIDE SEQUENCE [LARGE SCALE GENOMIC DNA]</scope>
    <source>
        <strain evidence="2 3">DSM 11827</strain>
    </source>
</reference>
<accession>G4TU20</accession>
<comment type="caution">
    <text evidence="2">The sequence shown here is derived from an EMBL/GenBank/DDBJ whole genome shotgun (WGS) entry which is preliminary data.</text>
</comment>
<proteinExistence type="predicted"/>
<dbReference type="OMA" id="NARCKKE"/>
<dbReference type="EMBL" id="CAFZ01000358">
    <property type="protein sequence ID" value="CCA74813.1"/>
    <property type="molecule type" value="Genomic_DNA"/>
</dbReference>
<evidence type="ECO:0000313" key="3">
    <source>
        <dbReference type="Proteomes" id="UP000007148"/>
    </source>
</evidence>
<sequence length="425" mass="49894">MTSWTRTSITAAADLISAASLQHRAHLAKEFSAVRRVRPRVPFNRLAAHRIPTRWGLYRDLLRRLPPIRGMRDKTWRFEPFSAVEWDPRLHGHALQWHVRTAFRREQHNTSPYKVRAFLTFWYKVLELLDTDHPKAKVVARYEGLLRRQKERKAMEELYDRELKWIQRMKKRPYLTGAFMRPTLYNKPLPRMRNQPIHITMMIKHRILARIRRIERQQKATEWLEDIRAERELEQRLLEEGMEGSAEYASKEYEAKLHSTLASIRAGHARDSARARSAYTPEMLKTIKAARLFKIENKTREREREGRGEMTKRVIQRMRQGPPAHILAKMSKEEKRLDRIAREVSWGGYSGKVKRRMRENDRRASTGLGPLAKDEEAEDCEPDLGASAQHPSKKEVVSSIGRAEGVQTLMGHRNLDGERTVQPPE</sequence>
<dbReference type="Pfam" id="PF13233">
    <property type="entry name" value="Complex1_LYR_2"/>
    <property type="match status" value="1"/>
</dbReference>
<feature type="region of interest" description="Disordered" evidence="1">
    <location>
        <begin position="357"/>
        <end position="425"/>
    </location>
</feature>
<gene>
    <name evidence="2" type="ORF">PIIN_08782</name>
</gene>
<dbReference type="HOGENOM" id="CLU_727557_0_0_1"/>
<dbReference type="InParanoid" id="G4TU20"/>
<evidence type="ECO:0000256" key="1">
    <source>
        <dbReference type="SAM" id="MobiDB-lite"/>
    </source>
</evidence>
<keyword evidence="3" id="KW-1185">Reference proteome</keyword>
<organism evidence="2 3">
    <name type="scientific">Serendipita indica (strain DSM 11827)</name>
    <name type="common">Root endophyte fungus</name>
    <name type="synonym">Piriformospora indica</name>
    <dbReference type="NCBI Taxonomy" id="1109443"/>
    <lineage>
        <taxon>Eukaryota</taxon>
        <taxon>Fungi</taxon>
        <taxon>Dikarya</taxon>
        <taxon>Basidiomycota</taxon>
        <taxon>Agaricomycotina</taxon>
        <taxon>Agaricomycetes</taxon>
        <taxon>Sebacinales</taxon>
        <taxon>Serendipitaceae</taxon>
        <taxon>Serendipita</taxon>
    </lineage>
</organism>
<dbReference type="Proteomes" id="UP000007148">
    <property type="component" value="Unassembled WGS sequence"/>
</dbReference>
<evidence type="ECO:0000313" key="2">
    <source>
        <dbReference type="EMBL" id="CCA74813.1"/>
    </source>
</evidence>
<dbReference type="STRING" id="1109443.G4TU20"/>